<comment type="subcellular location">
    <subcellularLocation>
        <location evidence="1">Nucleus</location>
    </subcellularLocation>
</comment>
<dbReference type="NCBIfam" id="TIGR01664">
    <property type="entry name" value="DNA-3'-Pase"/>
    <property type="match status" value="1"/>
</dbReference>
<dbReference type="InterPro" id="IPR036412">
    <property type="entry name" value="HAD-like_sf"/>
</dbReference>
<keyword evidence="5" id="KW-0539">Nucleus</keyword>
<dbReference type="CDD" id="cd01625">
    <property type="entry name" value="HAD_PNP"/>
    <property type="match status" value="1"/>
</dbReference>
<keyword evidence="8" id="KW-1185">Reference proteome</keyword>
<dbReference type="FunFam" id="3.40.50.1000:FF:000198">
    <property type="entry name" value="Bifunctional polynucleotide phosphatase/kinase"/>
    <property type="match status" value="1"/>
</dbReference>
<dbReference type="EnsemblPlants" id="Ma06_t22510.1">
    <property type="protein sequence ID" value="Ma06_p22510.1"/>
    <property type="gene ID" value="Ma06_g22510"/>
</dbReference>
<dbReference type="InterPro" id="IPR001510">
    <property type="entry name" value="Znf_PARP"/>
</dbReference>
<dbReference type="SMART" id="SM01336">
    <property type="entry name" value="zf-PARP"/>
    <property type="match status" value="1"/>
</dbReference>
<dbReference type="SUPFAM" id="SSF57716">
    <property type="entry name" value="Glucocorticoid receptor-like (DNA-binding domain)"/>
    <property type="match status" value="1"/>
</dbReference>
<dbReference type="GeneID" id="103988832"/>
<dbReference type="GO" id="GO:0008270">
    <property type="term" value="F:zinc ion binding"/>
    <property type="evidence" value="ECO:0007669"/>
    <property type="project" value="UniProtKB-KW"/>
</dbReference>
<dbReference type="InterPro" id="IPR036957">
    <property type="entry name" value="Znf_PARP_sf"/>
</dbReference>
<evidence type="ECO:0000313" key="8">
    <source>
        <dbReference type="Proteomes" id="UP000012960"/>
    </source>
</evidence>
<dbReference type="Gene3D" id="3.30.1740.10">
    <property type="entry name" value="Zinc finger, PARP-type"/>
    <property type="match status" value="1"/>
</dbReference>
<dbReference type="InterPro" id="IPR023214">
    <property type="entry name" value="HAD_sf"/>
</dbReference>
<dbReference type="PANTHER" id="PTHR12083:SF9">
    <property type="entry name" value="BIFUNCTIONAL POLYNUCLEOTIDE PHOSPHATASE_KINASE"/>
    <property type="match status" value="1"/>
</dbReference>
<evidence type="ECO:0000259" key="6">
    <source>
        <dbReference type="PROSITE" id="PS50064"/>
    </source>
</evidence>
<dbReference type="PROSITE" id="PS50064">
    <property type="entry name" value="ZF_PARP_2"/>
    <property type="match status" value="1"/>
</dbReference>
<dbReference type="SUPFAM" id="SSF56784">
    <property type="entry name" value="HAD-like"/>
    <property type="match status" value="1"/>
</dbReference>
<evidence type="ECO:0000256" key="1">
    <source>
        <dbReference type="ARBA" id="ARBA00004123"/>
    </source>
</evidence>
<accession>A0A804JJ75</accession>
<keyword evidence="3" id="KW-0863">Zinc-finger</keyword>
<organism evidence="7 8">
    <name type="scientific">Musa acuminata subsp. malaccensis</name>
    <name type="common">Wild banana</name>
    <name type="synonym">Musa malaccensis</name>
    <dbReference type="NCBI Taxonomy" id="214687"/>
    <lineage>
        <taxon>Eukaryota</taxon>
        <taxon>Viridiplantae</taxon>
        <taxon>Streptophyta</taxon>
        <taxon>Embryophyta</taxon>
        <taxon>Tracheophyta</taxon>
        <taxon>Spermatophyta</taxon>
        <taxon>Magnoliopsida</taxon>
        <taxon>Liliopsida</taxon>
        <taxon>Zingiberales</taxon>
        <taxon>Musaceae</taxon>
        <taxon>Musa</taxon>
    </lineage>
</organism>
<dbReference type="OrthoDB" id="19045at2759"/>
<dbReference type="InterPro" id="IPR006549">
    <property type="entry name" value="HAD-SF_hydro_IIIA"/>
</dbReference>
<keyword evidence="4" id="KW-0862">Zinc</keyword>
<dbReference type="AlphaFoldDB" id="A0A804JJ75"/>
<dbReference type="RefSeq" id="XP_009405755.1">
    <property type="nucleotide sequence ID" value="XM_009407480.2"/>
</dbReference>
<keyword evidence="2" id="KW-0479">Metal-binding</keyword>
<proteinExistence type="predicted"/>
<feature type="domain" description="PARP-type" evidence="6">
    <location>
        <begin position="34"/>
        <end position="116"/>
    </location>
</feature>
<dbReference type="Gramene" id="Ma06_t22510.1">
    <property type="protein sequence ID" value="Ma06_p22510.1"/>
    <property type="gene ID" value="Ma06_g22510"/>
</dbReference>
<sequence>MSLRFSLSSLPPFRRNAVLFLIPASRPLMAPTKVVAEYAKSGRSSCKSCSKAIAAGALRLGSSANDPRGFDLVRWFHVDCFPAESLALAAADEIVGFSSLKDHEKDALRKLEPSASSNQITEEVHKRCRGAYVKMEAKSSKKPKICIADEAGSEDLVEERPEGQKDATLPPKWIAFRTIIFNEKEDGFHDSERIAAFDFDGCLVNTSVKRIGPDAWSLMYPSIPEKLQELYKGGYKLVIFTNESNIERWKNKRQQAVDSKIGRLENFIKCVKVPIQVFIACGLGKNKDGTDDPFRKPQPGMWKLMEEHFNSSIAVDMDQSFYVGDAAGRTNDHSDADIKFAKVVGLKFYVPEEFFGA</sequence>
<evidence type="ECO:0000313" key="7">
    <source>
        <dbReference type="EnsemblPlants" id="Ma06_p22510.1"/>
    </source>
</evidence>
<dbReference type="PANTHER" id="PTHR12083">
    <property type="entry name" value="BIFUNCTIONAL POLYNUCLEOTIDE PHOSPHATASE/KINASE"/>
    <property type="match status" value="1"/>
</dbReference>
<dbReference type="Proteomes" id="UP000012960">
    <property type="component" value="Unplaced"/>
</dbReference>
<dbReference type="InterPro" id="IPR013954">
    <property type="entry name" value="PNK3P"/>
</dbReference>
<dbReference type="NCBIfam" id="TIGR01662">
    <property type="entry name" value="HAD-SF-IIIA"/>
    <property type="match status" value="1"/>
</dbReference>
<dbReference type="Pfam" id="PF00645">
    <property type="entry name" value="zf-PARP"/>
    <property type="match status" value="1"/>
</dbReference>
<evidence type="ECO:0000256" key="4">
    <source>
        <dbReference type="ARBA" id="ARBA00022833"/>
    </source>
</evidence>
<name>A0A804JJ75_MUSAM</name>
<dbReference type="Gene3D" id="3.40.50.1000">
    <property type="entry name" value="HAD superfamily/HAD-like"/>
    <property type="match status" value="1"/>
</dbReference>
<protein>
    <recommendedName>
        <fullName evidence="6">PARP-type domain-containing protein</fullName>
    </recommendedName>
</protein>
<evidence type="ECO:0000256" key="3">
    <source>
        <dbReference type="ARBA" id="ARBA00022771"/>
    </source>
</evidence>
<dbReference type="GO" id="GO:0003677">
    <property type="term" value="F:DNA binding"/>
    <property type="evidence" value="ECO:0007669"/>
    <property type="project" value="InterPro"/>
</dbReference>
<evidence type="ECO:0000256" key="2">
    <source>
        <dbReference type="ARBA" id="ARBA00022723"/>
    </source>
</evidence>
<dbReference type="Pfam" id="PF08645">
    <property type="entry name" value="PNK3P"/>
    <property type="match status" value="1"/>
</dbReference>
<dbReference type="InterPro" id="IPR006551">
    <property type="entry name" value="Polynucleotide_phosphatase"/>
</dbReference>
<reference evidence="7" key="1">
    <citation type="submission" date="2021-05" db="UniProtKB">
        <authorList>
            <consortium name="EnsemblPlants"/>
        </authorList>
    </citation>
    <scope>IDENTIFICATION</scope>
    <source>
        <strain evidence="7">subsp. malaccensis</strain>
    </source>
</reference>
<evidence type="ECO:0000256" key="5">
    <source>
        <dbReference type="ARBA" id="ARBA00023242"/>
    </source>
</evidence>
<dbReference type="GO" id="GO:0005634">
    <property type="term" value="C:nucleus"/>
    <property type="evidence" value="ECO:0007669"/>
    <property type="project" value="UniProtKB-SubCell"/>
</dbReference>